<reference evidence="3" key="1">
    <citation type="journal article" date="2014" name="Genome Announc.">
        <title>Draft genome sequence of Rhodosporidium toruloides CECT1137, an oleaginous yeast of biotechnological interest.</title>
        <authorList>
            <person name="Morin N."/>
            <person name="Calcas X."/>
            <person name="Devillers H."/>
            <person name="Durrens P."/>
            <person name="Sherman D.J."/>
            <person name="Nicaud J.-M."/>
            <person name="Neuveglise C."/>
        </authorList>
    </citation>
    <scope>NUCLEOTIDE SEQUENCE</scope>
    <source>
        <strain evidence="3">CECT1137</strain>
    </source>
</reference>
<gene>
    <name evidence="3" type="ORF">RHTO0S_17e00936g</name>
</gene>
<dbReference type="OrthoDB" id="10250441at2759"/>
<feature type="compositionally biased region" description="Low complexity" evidence="1">
    <location>
        <begin position="49"/>
        <end position="69"/>
    </location>
</feature>
<dbReference type="AlphaFoldDB" id="A0A061BEA1"/>
<evidence type="ECO:0000256" key="1">
    <source>
        <dbReference type="SAM" id="MobiDB-lite"/>
    </source>
</evidence>
<evidence type="ECO:0000313" key="3">
    <source>
        <dbReference type="EMBL" id="CDR48311.1"/>
    </source>
</evidence>
<feature type="region of interest" description="Disordered" evidence="1">
    <location>
        <begin position="460"/>
        <end position="526"/>
    </location>
</feature>
<dbReference type="SUPFAM" id="SSF53474">
    <property type="entry name" value="alpha/beta-Hydrolases"/>
    <property type="match status" value="1"/>
</dbReference>
<feature type="compositionally biased region" description="Polar residues" evidence="1">
    <location>
        <begin position="199"/>
        <end position="210"/>
    </location>
</feature>
<feature type="region of interest" description="Disordered" evidence="1">
    <location>
        <begin position="47"/>
        <end position="110"/>
    </location>
</feature>
<accession>A0A061BEA1</accession>
<dbReference type="Gene3D" id="3.40.50.1820">
    <property type="entry name" value="alpha/beta hydrolase"/>
    <property type="match status" value="1"/>
</dbReference>
<sequence length="819" mass="86411">MSHDAQVRGTSLLRLLTISRALILLSVLAQSRNDAVTMAVPLPGAPNQLSDADTTPSSSASSTSSSLLSKVRRRISTRGKGTRSFEAIRGHLPKSLRSGNGSEAGEEGSTMGDELLAYTIAPPDHRENTALHAIMDSLPSLGSLHAPSISLPSIRSTPHVASCFTAEGYDSDEDSSSPPPTPPAADLDPSSGVSPSRRGYTSNNPATTSAPPFPRRSSDPKPSTSSSSSDPLDRLYGNVLMLGGYRGSVLRDAKTRKRLWIPLKVGFGIRKADLGLGLEEVDEERAGERVVASSMLTQVGGMIDLGKKLKERLKQVSSYQRHHPPPDPLLHPPVHFQTFGYDWCLSLQRSSAALLAHLEQLKAESAARGEGPDGLGLGATVVAHSMGGLVLLHAIARAKDPSVVRGIVFAGTPWQGCVNTLGPFKLGGGIALNTKVGAPEIVFSWRSGFYFLPPPISLSNPQPGGNNDEYPDSCTGEAVTDEPESIPLPSDSLVPAVGSTATVPRSTSSSSRSPSPSRPHSSKRATSIPLLSLLHNSFESPSGRPLALNLFSPQTWATHALSPVSAGMDFAHPSRPVQKVVSRGGAGGGGGGLLAGGPGNLGESEAGATEAVEAAEGVQSALEGVAERLGGEDEGEGDSSREGSEVGVPTVGVGTGAMEPTGEENEMAQREEMERLEKQAKEVETVGRYLERTLQRAREFQEDLVNLYDPAKAHLYPPIAILTSRKTPTVRAVCATSEKHVAIEGYQRLLWAEGDGIVLYESATRLPGDPELAGRPRTGKPETDRWMAHLKGVVETSNGHVGMLGDLDGVRKCVELIYG</sequence>
<proteinExistence type="predicted"/>
<organism evidence="3">
    <name type="scientific">Rhodotorula toruloides</name>
    <name type="common">Yeast</name>
    <name type="synonym">Rhodosporidium toruloides</name>
    <dbReference type="NCBI Taxonomy" id="5286"/>
    <lineage>
        <taxon>Eukaryota</taxon>
        <taxon>Fungi</taxon>
        <taxon>Dikarya</taxon>
        <taxon>Basidiomycota</taxon>
        <taxon>Pucciniomycotina</taxon>
        <taxon>Microbotryomycetes</taxon>
        <taxon>Sporidiobolales</taxon>
        <taxon>Sporidiobolaceae</taxon>
        <taxon>Rhodotorula</taxon>
    </lineage>
</organism>
<dbReference type="PANTHER" id="PTHR11440">
    <property type="entry name" value="LECITHIN-CHOLESTEROL ACYLTRANSFERASE-RELATED"/>
    <property type="match status" value="1"/>
</dbReference>
<keyword evidence="2" id="KW-0732">Signal</keyword>
<feature type="signal peptide" evidence="2">
    <location>
        <begin position="1"/>
        <end position="31"/>
    </location>
</feature>
<feature type="region of interest" description="Disordered" evidence="1">
    <location>
        <begin position="579"/>
        <end position="608"/>
    </location>
</feature>
<feature type="chain" id="PRO_5030001808" evidence="2">
    <location>
        <begin position="32"/>
        <end position="819"/>
    </location>
</feature>
<dbReference type="InterPro" id="IPR029058">
    <property type="entry name" value="AB_hydrolase_fold"/>
</dbReference>
<feature type="compositionally biased region" description="Gly residues" evidence="1">
    <location>
        <begin position="584"/>
        <end position="600"/>
    </location>
</feature>
<feature type="compositionally biased region" description="Low complexity" evidence="1">
    <location>
        <begin position="98"/>
        <end position="109"/>
    </location>
</feature>
<protein>
    <submittedName>
        <fullName evidence="3">RHTO0S17e00936g1_1</fullName>
    </submittedName>
</protein>
<feature type="region of interest" description="Disordered" evidence="1">
    <location>
        <begin position="167"/>
        <end position="233"/>
    </location>
</feature>
<feature type="compositionally biased region" description="Low complexity" evidence="1">
    <location>
        <begin position="220"/>
        <end position="230"/>
    </location>
</feature>
<evidence type="ECO:0000256" key="2">
    <source>
        <dbReference type="SAM" id="SignalP"/>
    </source>
</evidence>
<feature type="compositionally biased region" description="Basic residues" evidence="1">
    <location>
        <begin position="70"/>
        <end position="81"/>
    </location>
</feature>
<feature type="compositionally biased region" description="Low complexity" evidence="1">
    <location>
        <begin position="504"/>
        <end position="519"/>
    </location>
</feature>
<name>A0A061BEA1_RHOTO</name>
<dbReference type="EMBL" id="LK052952">
    <property type="protein sequence ID" value="CDR48311.1"/>
    <property type="molecule type" value="Genomic_DNA"/>
</dbReference>
<feature type="region of interest" description="Disordered" evidence="1">
    <location>
        <begin position="628"/>
        <end position="665"/>
    </location>
</feature>